<reference evidence="9" key="1">
    <citation type="journal article" date="2014" name="Proc. Natl. Acad. Sci. U.S.A.">
        <title>Extensive sampling of basidiomycete genomes demonstrates inadequacy of the white-rot/brown-rot paradigm for wood decay fungi.</title>
        <authorList>
            <person name="Riley R."/>
            <person name="Salamov A.A."/>
            <person name="Brown D.W."/>
            <person name="Nagy L.G."/>
            <person name="Floudas D."/>
            <person name="Held B.W."/>
            <person name="Levasseur A."/>
            <person name="Lombard V."/>
            <person name="Morin E."/>
            <person name="Otillar R."/>
            <person name="Lindquist E.A."/>
            <person name="Sun H."/>
            <person name="LaButti K.M."/>
            <person name="Schmutz J."/>
            <person name="Jabbour D."/>
            <person name="Luo H."/>
            <person name="Baker S.E."/>
            <person name="Pisabarro A.G."/>
            <person name="Walton J.D."/>
            <person name="Blanchette R.A."/>
            <person name="Henrissat B."/>
            <person name="Martin F."/>
            <person name="Cullen D."/>
            <person name="Hibbett D.S."/>
            <person name="Grigoriev I.V."/>
        </authorList>
    </citation>
    <scope>NUCLEOTIDE SEQUENCE [LARGE SCALE GENOMIC DNA]</scope>
    <source>
        <strain evidence="9">MUCL 33604</strain>
    </source>
</reference>
<dbReference type="PANTHER" id="PTHR11361:SF20">
    <property type="entry name" value="MUTS PROTEIN HOMOLOG 5"/>
    <property type="match status" value="1"/>
</dbReference>
<feature type="compositionally biased region" description="Basic residues" evidence="5">
    <location>
        <begin position="9"/>
        <end position="23"/>
    </location>
</feature>
<comment type="similarity">
    <text evidence="1">Belongs to the DNA mismatch repair MutS family.</text>
</comment>
<dbReference type="PANTHER" id="PTHR11361">
    <property type="entry name" value="DNA MISMATCH REPAIR PROTEIN MUTS FAMILY MEMBER"/>
    <property type="match status" value="1"/>
</dbReference>
<feature type="domain" description="DNA mismatch repair proteins mutS family" evidence="7">
    <location>
        <begin position="659"/>
        <end position="939"/>
    </location>
</feature>
<dbReference type="Pfam" id="PF00488">
    <property type="entry name" value="MutS_V"/>
    <property type="match status" value="1"/>
</dbReference>
<dbReference type="SMART" id="SM00533">
    <property type="entry name" value="MUTSd"/>
    <property type="match status" value="1"/>
</dbReference>
<evidence type="ECO:0000256" key="5">
    <source>
        <dbReference type="SAM" id="MobiDB-lite"/>
    </source>
</evidence>
<dbReference type="Proteomes" id="UP000027265">
    <property type="component" value="Unassembled WGS sequence"/>
</dbReference>
<keyword evidence="2" id="KW-0547">Nucleotide-binding</keyword>
<feature type="domain" description="DNA mismatch repair protein MutS core" evidence="6">
    <location>
        <begin position="297"/>
        <end position="621"/>
    </location>
</feature>
<dbReference type="GO" id="GO:0051026">
    <property type="term" value="P:chiasma assembly"/>
    <property type="evidence" value="ECO:0007669"/>
    <property type="project" value="TreeGrafter"/>
</dbReference>
<gene>
    <name evidence="8" type="ORF">JAAARDRAFT_189767</name>
</gene>
<dbReference type="HOGENOM" id="CLU_002472_8_0_1"/>
<dbReference type="GO" id="GO:0005524">
    <property type="term" value="F:ATP binding"/>
    <property type="evidence" value="ECO:0007669"/>
    <property type="project" value="UniProtKB-KW"/>
</dbReference>
<dbReference type="InterPro" id="IPR007696">
    <property type="entry name" value="DNA_mismatch_repair_MutS_core"/>
</dbReference>
<protein>
    <recommendedName>
        <fullName evidence="10">DNA mismatch repair proteins mutS family domain-containing protein</fullName>
    </recommendedName>
</protein>
<dbReference type="SUPFAM" id="SSF52540">
    <property type="entry name" value="P-loop containing nucleoside triphosphate hydrolases"/>
    <property type="match status" value="1"/>
</dbReference>
<dbReference type="InterPro" id="IPR027417">
    <property type="entry name" value="P-loop_NTPase"/>
</dbReference>
<dbReference type="InterPro" id="IPR045076">
    <property type="entry name" value="MutS"/>
</dbReference>
<dbReference type="OrthoDB" id="29596at2759"/>
<dbReference type="GO" id="GO:0005634">
    <property type="term" value="C:nucleus"/>
    <property type="evidence" value="ECO:0007669"/>
    <property type="project" value="TreeGrafter"/>
</dbReference>
<dbReference type="EMBL" id="KL197711">
    <property type="protein sequence ID" value="KDQ62441.1"/>
    <property type="molecule type" value="Genomic_DNA"/>
</dbReference>
<dbReference type="Gene3D" id="3.40.50.300">
    <property type="entry name" value="P-loop containing nucleotide triphosphate hydrolases"/>
    <property type="match status" value="1"/>
</dbReference>
<evidence type="ECO:0000259" key="7">
    <source>
        <dbReference type="SMART" id="SM00534"/>
    </source>
</evidence>
<evidence type="ECO:0008006" key="10">
    <source>
        <dbReference type="Google" id="ProtNLM"/>
    </source>
</evidence>
<dbReference type="InterPro" id="IPR000432">
    <property type="entry name" value="DNA_mismatch_repair_MutS_C"/>
</dbReference>
<dbReference type="AlphaFoldDB" id="A0A067QIN4"/>
<evidence type="ECO:0000259" key="6">
    <source>
        <dbReference type="SMART" id="SM00533"/>
    </source>
</evidence>
<dbReference type="InParanoid" id="A0A067QIN4"/>
<dbReference type="SMART" id="SM00534">
    <property type="entry name" value="MUTSac"/>
    <property type="match status" value="1"/>
</dbReference>
<evidence type="ECO:0000256" key="4">
    <source>
        <dbReference type="ARBA" id="ARBA00023125"/>
    </source>
</evidence>
<keyword evidence="9" id="KW-1185">Reference proteome</keyword>
<dbReference type="GO" id="GO:0030983">
    <property type="term" value="F:mismatched DNA binding"/>
    <property type="evidence" value="ECO:0007669"/>
    <property type="project" value="InterPro"/>
</dbReference>
<name>A0A067QIN4_9AGAM</name>
<dbReference type="STRING" id="933084.A0A067QIN4"/>
<evidence type="ECO:0000313" key="8">
    <source>
        <dbReference type="EMBL" id="KDQ62441.1"/>
    </source>
</evidence>
<accession>A0A067QIN4</accession>
<dbReference type="CDD" id="cd03281">
    <property type="entry name" value="ABC_MSH5_euk"/>
    <property type="match status" value="1"/>
</dbReference>
<evidence type="ECO:0000256" key="2">
    <source>
        <dbReference type="ARBA" id="ARBA00022741"/>
    </source>
</evidence>
<dbReference type="Gene3D" id="1.10.1420.10">
    <property type="match status" value="1"/>
</dbReference>
<sequence length="1008" mass="111363">MASRAISSSHRKVKLTTKSKRKRPAQDGSDIDHDEEAVTESGVAIPGMRGGNKKVRWGSEVVQSGDEGEEEDETEEGSKIEEDSSNEKICLATTCQSGRMGCAYYDPVKAIIYVLEDTQETPHFDLTRMLLEQTNPDIVLTSSRADDKFMDVLQDFMDTSQGIFQIRPYKDFVAGKGRERLLSLRLLSELPTIMAELGNTGSSDSGPSTEPMNAYDFMQRRRDYHGDPTMKRWNASIRLSNFASMECSPFCLSAVGALLNYLACERAVGELDDQGIGGLDVRGIEALALDEVMQINADTLFLEAILNNTRTTLGRALLRTWLLRPCLSIPAITARHDAISCFLSPDNLVTSDAMHNHLKGVKNVPKILSSMRMGNAGISQWGGLVNFAFHSAMLREACTELHHVSRVEVIKKLLKALDSTNFKEVGSLINGKIDWEESANAGRVCIRPHVDEELDKLKHIYHGIDSVLCKVAERVCLSVPSDYASSLNVVYFPQLGFLICVPMLDEWKANEEIKEIDGWSFQFSSESNVYFKSGEMHDLDTHIGDLHCSIVDREIELVQALLENILVYDQAIADACDVCAELDCLLSFAEASRAYDYVRPEMVKENIINIKQGRHPLQEQVVATFVPNDAILAGGRGVGSHFTEFQEDQHDCDELREAHSVLICTGANSCGKSVYLKQTALIQYMAQIGCFVPALSAKLGIADKILTRIQTRESVSRLQSAFMIDLNQVSLALRNSTARSLILLDEFGKGTLSTGSYIFFAFWGTFYRHRILLSSSCISFRLVADSPMALVAFALGSVYACLVCLDGAGLFCGVIKSLLGRGLSCPKVLAATHFHEVFTDELLAPSELPVTFAHMQVMITSSSGELLGVSRNTSVELETPTGSIHDGEEISERALVPGERITYFYRVAKGLTLQSHAAKCAEIFGIPARVVQRAQYVTDLLSTQSLGLLLDEEMTDTERQDLEDAELICRKFLAVNFEEESRTTRNCLGDVLGRHVDGDAAEQENSLS</sequence>
<dbReference type="SUPFAM" id="SSF48334">
    <property type="entry name" value="DNA repair protein MutS, domain III"/>
    <property type="match status" value="1"/>
</dbReference>
<evidence type="ECO:0000256" key="3">
    <source>
        <dbReference type="ARBA" id="ARBA00022840"/>
    </source>
</evidence>
<proteinExistence type="inferred from homology"/>
<dbReference type="GO" id="GO:0006298">
    <property type="term" value="P:mismatch repair"/>
    <property type="evidence" value="ECO:0007669"/>
    <property type="project" value="InterPro"/>
</dbReference>
<organism evidence="8 9">
    <name type="scientific">Jaapia argillacea MUCL 33604</name>
    <dbReference type="NCBI Taxonomy" id="933084"/>
    <lineage>
        <taxon>Eukaryota</taxon>
        <taxon>Fungi</taxon>
        <taxon>Dikarya</taxon>
        <taxon>Basidiomycota</taxon>
        <taxon>Agaricomycotina</taxon>
        <taxon>Agaricomycetes</taxon>
        <taxon>Agaricomycetidae</taxon>
        <taxon>Jaapiales</taxon>
        <taxon>Jaapiaceae</taxon>
        <taxon>Jaapia</taxon>
    </lineage>
</organism>
<evidence type="ECO:0000313" key="9">
    <source>
        <dbReference type="Proteomes" id="UP000027265"/>
    </source>
</evidence>
<dbReference type="GO" id="GO:0140664">
    <property type="term" value="F:ATP-dependent DNA damage sensor activity"/>
    <property type="evidence" value="ECO:0007669"/>
    <property type="project" value="InterPro"/>
</dbReference>
<dbReference type="InterPro" id="IPR036187">
    <property type="entry name" value="DNA_mismatch_repair_MutS_sf"/>
</dbReference>
<keyword evidence="3" id="KW-0067">ATP-binding</keyword>
<evidence type="ECO:0000256" key="1">
    <source>
        <dbReference type="ARBA" id="ARBA00006271"/>
    </source>
</evidence>
<feature type="compositionally biased region" description="Basic and acidic residues" evidence="5">
    <location>
        <begin position="76"/>
        <end position="85"/>
    </location>
</feature>
<feature type="region of interest" description="Disordered" evidence="5">
    <location>
        <begin position="1"/>
        <end position="85"/>
    </location>
</feature>
<keyword evidence="4" id="KW-0238">DNA-binding</keyword>
<feature type="compositionally biased region" description="Acidic residues" evidence="5">
    <location>
        <begin position="66"/>
        <end position="75"/>
    </location>
</feature>
<dbReference type="Pfam" id="PF05192">
    <property type="entry name" value="MutS_III"/>
    <property type="match status" value="1"/>
</dbReference>